<gene>
    <name evidence="7" type="ORF">H9L23_12580</name>
</gene>
<reference evidence="7 8" key="1">
    <citation type="submission" date="2020-08" db="EMBL/GenBank/DDBJ databases">
        <title>Genome sequence of Pedobacter roseus KACC 11594T.</title>
        <authorList>
            <person name="Hyun D.-W."/>
            <person name="Bae J.-W."/>
        </authorList>
    </citation>
    <scope>NUCLEOTIDE SEQUENCE [LARGE SCALE GENOMIC DNA]</scope>
    <source>
        <strain evidence="7 8">KACC 11594</strain>
    </source>
</reference>
<dbReference type="SUPFAM" id="SSF53448">
    <property type="entry name" value="Nucleotide-diphospho-sugar transferases"/>
    <property type="match status" value="1"/>
</dbReference>
<dbReference type="InterPro" id="IPR001173">
    <property type="entry name" value="Glyco_trans_2-like"/>
</dbReference>
<name>A0A7G9QNC9_9SPHI</name>
<dbReference type="EMBL" id="CP060723">
    <property type="protein sequence ID" value="QNN44854.1"/>
    <property type="molecule type" value="Genomic_DNA"/>
</dbReference>
<dbReference type="PANTHER" id="PTHR43646:SF2">
    <property type="entry name" value="GLYCOSYLTRANSFERASE 2-LIKE DOMAIN-CONTAINING PROTEIN"/>
    <property type="match status" value="1"/>
</dbReference>
<dbReference type="Proteomes" id="UP000515806">
    <property type="component" value="Chromosome"/>
</dbReference>
<protein>
    <submittedName>
        <fullName evidence="7">Glycosyltransferase family 2 protein</fullName>
    </submittedName>
</protein>
<dbReference type="Pfam" id="PF00535">
    <property type="entry name" value="Glycos_transf_2"/>
    <property type="match status" value="1"/>
</dbReference>
<proteinExistence type="predicted"/>
<evidence type="ECO:0000256" key="5">
    <source>
        <dbReference type="ARBA" id="ARBA00023136"/>
    </source>
</evidence>
<keyword evidence="5" id="KW-0472">Membrane</keyword>
<dbReference type="CDD" id="cd00761">
    <property type="entry name" value="Glyco_tranf_GTA_type"/>
    <property type="match status" value="1"/>
</dbReference>
<keyword evidence="3" id="KW-0328">Glycosyltransferase</keyword>
<accession>A0A7G9QNC9</accession>
<sequence>MYNIFNSPNWIKKYDLSFTKTADVPEGVFTEINQKLDVLQTGKPLVSIVIAAWNEEVNIIRNIASLADLATKVPLEIIVVNNNSTDATQQTLDKLNIKSYFQKIQGCGPARQMGMENARGKYILLADADCIYPQHWLDDMLAVLSSPDTVCVYGRYSFIPEPGFPRWKLAMLEKMKDAIAALRHVKRPYLNAFGISMGYIREYGMKVGYVMVNVRGEDGRLCFDLMQFGKVRQLKRNRSRAWTAPRTLQRDGSFGQALLSRISIESKKLLSLLTPHKPHDTKKI</sequence>
<evidence type="ECO:0000256" key="4">
    <source>
        <dbReference type="ARBA" id="ARBA00022679"/>
    </source>
</evidence>
<dbReference type="AlphaFoldDB" id="A0A7G9QNC9"/>
<dbReference type="GO" id="GO:0016757">
    <property type="term" value="F:glycosyltransferase activity"/>
    <property type="evidence" value="ECO:0007669"/>
    <property type="project" value="UniProtKB-KW"/>
</dbReference>
<evidence type="ECO:0000256" key="2">
    <source>
        <dbReference type="ARBA" id="ARBA00022475"/>
    </source>
</evidence>
<dbReference type="InterPro" id="IPR029044">
    <property type="entry name" value="Nucleotide-diphossugar_trans"/>
</dbReference>
<keyword evidence="2" id="KW-1003">Cell membrane</keyword>
<evidence type="ECO:0000256" key="1">
    <source>
        <dbReference type="ARBA" id="ARBA00004236"/>
    </source>
</evidence>
<dbReference type="KEGG" id="proe:H9L23_12580"/>
<organism evidence="7 8">
    <name type="scientific">Pedobacter roseus</name>
    <dbReference type="NCBI Taxonomy" id="336820"/>
    <lineage>
        <taxon>Bacteria</taxon>
        <taxon>Pseudomonadati</taxon>
        <taxon>Bacteroidota</taxon>
        <taxon>Sphingobacteriia</taxon>
        <taxon>Sphingobacteriales</taxon>
        <taxon>Sphingobacteriaceae</taxon>
        <taxon>Pedobacter</taxon>
    </lineage>
</organism>
<feature type="domain" description="Glycosyltransferase 2-like" evidence="6">
    <location>
        <begin position="47"/>
        <end position="179"/>
    </location>
</feature>
<dbReference type="GO" id="GO:0005886">
    <property type="term" value="C:plasma membrane"/>
    <property type="evidence" value="ECO:0007669"/>
    <property type="project" value="UniProtKB-SubCell"/>
</dbReference>
<evidence type="ECO:0000313" key="7">
    <source>
        <dbReference type="EMBL" id="QNN44854.1"/>
    </source>
</evidence>
<dbReference type="Gene3D" id="3.90.550.10">
    <property type="entry name" value="Spore Coat Polysaccharide Biosynthesis Protein SpsA, Chain A"/>
    <property type="match status" value="1"/>
</dbReference>
<keyword evidence="4 7" id="KW-0808">Transferase</keyword>
<evidence type="ECO:0000313" key="8">
    <source>
        <dbReference type="Proteomes" id="UP000515806"/>
    </source>
</evidence>
<evidence type="ECO:0000259" key="6">
    <source>
        <dbReference type="Pfam" id="PF00535"/>
    </source>
</evidence>
<comment type="subcellular location">
    <subcellularLocation>
        <location evidence="1">Cell membrane</location>
    </subcellularLocation>
</comment>
<dbReference type="RefSeq" id="WP_187595283.1">
    <property type="nucleotide sequence ID" value="NZ_CP060723.1"/>
</dbReference>
<evidence type="ECO:0000256" key="3">
    <source>
        <dbReference type="ARBA" id="ARBA00022676"/>
    </source>
</evidence>
<dbReference type="PANTHER" id="PTHR43646">
    <property type="entry name" value="GLYCOSYLTRANSFERASE"/>
    <property type="match status" value="1"/>
</dbReference>
<keyword evidence="8" id="KW-1185">Reference proteome</keyword>